<sequence>MKKVLLIILFGAFGLSFAQKSEAAEFKELSKEEQKVISENPFGHLGDKDNVVRLPDGEFANGEVIFYESIDSKGVIYDSENDPNNLTVAEAKEIMKNEAKENKTRITRRVIPEYRHVVLKGGASLTVSVDRTYGAIAWYSFPATYSAAAGTGGIYLRYSSSGDSSLAGTASQATSTLLGKGYFGTLIGANRSSYLAGNLTMYTYNTRMPATPSGASYYIHMNIANI</sequence>
<name>A0ABS3GVT1_9ENTE</name>
<evidence type="ECO:0000313" key="2">
    <source>
        <dbReference type="EMBL" id="MBO0438891.1"/>
    </source>
</evidence>
<dbReference type="Proteomes" id="UP000664632">
    <property type="component" value="Unassembled WGS sequence"/>
</dbReference>
<evidence type="ECO:0000256" key="1">
    <source>
        <dbReference type="SAM" id="SignalP"/>
    </source>
</evidence>
<dbReference type="EMBL" id="JAFLWD010000002">
    <property type="protein sequence ID" value="MBO0438891.1"/>
    <property type="molecule type" value="Genomic_DNA"/>
</dbReference>
<protein>
    <submittedName>
        <fullName evidence="2">Uncharacterized protein</fullName>
    </submittedName>
</protein>
<dbReference type="RefSeq" id="WP_207111004.1">
    <property type="nucleotide sequence ID" value="NZ_JAFLWD010000002.1"/>
</dbReference>
<keyword evidence="3" id="KW-1185">Reference proteome</keyword>
<gene>
    <name evidence="2" type="ORF">JZO69_00765</name>
</gene>
<organism evidence="2 3">
    <name type="scientific">Candidatus Enterococcus ikei</name>
    <dbReference type="NCBI Taxonomy" id="2815326"/>
    <lineage>
        <taxon>Bacteria</taxon>
        <taxon>Bacillati</taxon>
        <taxon>Bacillota</taxon>
        <taxon>Bacilli</taxon>
        <taxon>Lactobacillales</taxon>
        <taxon>Enterococcaceae</taxon>
        <taxon>Enterococcus</taxon>
    </lineage>
</organism>
<proteinExistence type="predicted"/>
<reference evidence="2 3" key="1">
    <citation type="submission" date="2021-03" db="EMBL/GenBank/DDBJ databases">
        <title>Enterococcal diversity collection.</title>
        <authorList>
            <person name="Gilmore M.S."/>
            <person name="Schwartzman J."/>
            <person name="Van Tyne D."/>
            <person name="Martin M."/>
            <person name="Earl A.M."/>
            <person name="Manson A.L."/>
            <person name="Straub T."/>
            <person name="Salamzade R."/>
            <person name="Saavedra J."/>
            <person name="Lebreton F."/>
            <person name="Prichula J."/>
            <person name="Schaufler K."/>
            <person name="Gaca A."/>
            <person name="Sgardioli B."/>
            <person name="Wagenaar J."/>
            <person name="Strong T."/>
        </authorList>
    </citation>
    <scope>NUCLEOTIDE SEQUENCE [LARGE SCALE GENOMIC DNA]</scope>
    <source>
        <strain evidence="2 3">DIV0869a</strain>
    </source>
</reference>
<accession>A0ABS3GVT1</accession>
<comment type="caution">
    <text evidence="2">The sequence shown here is derived from an EMBL/GenBank/DDBJ whole genome shotgun (WGS) entry which is preliminary data.</text>
</comment>
<feature type="chain" id="PRO_5047407967" evidence="1">
    <location>
        <begin position="24"/>
        <end position="226"/>
    </location>
</feature>
<feature type="signal peptide" evidence="1">
    <location>
        <begin position="1"/>
        <end position="23"/>
    </location>
</feature>
<keyword evidence="1" id="KW-0732">Signal</keyword>
<evidence type="ECO:0000313" key="3">
    <source>
        <dbReference type="Proteomes" id="UP000664632"/>
    </source>
</evidence>